<dbReference type="InterPro" id="IPR003783">
    <property type="entry name" value="Regulatory_RecX"/>
</dbReference>
<protein>
    <recommendedName>
        <fullName evidence="3 5">Regulatory protein RecX</fullName>
    </recommendedName>
</protein>
<dbReference type="InterPro" id="IPR036388">
    <property type="entry name" value="WH-like_DNA-bd_sf"/>
</dbReference>
<dbReference type="EMBL" id="QANS01000001">
    <property type="protein sequence ID" value="PTU32886.1"/>
    <property type="molecule type" value="Genomic_DNA"/>
</dbReference>
<feature type="domain" description="RecX first three-helical" evidence="9">
    <location>
        <begin position="1"/>
        <end position="35"/>
    </location>
</feature>
<feature type="domain" description="RecX third three-helical" evidence="8">
    <location>
        <begin position="91"/>
        <end position="132"/>
    </location>
</feature>
<dbReference type="GO" id="GO:0006282">
    <property type="term" value="P:regulation of DNA repair"/>
    <property type="evidence" value="ECO:0007669"/>
    <property type="project" value="UniProtKB-UniRule"/>
</dbReference>
<evidence type="ECO:0000256" key="3">
    <source>
        <dbReference type="ARBA" id="ARBA00018111"/>
    </source>
</evidence>
<evidence type="ECO:0000256" key="6">
    <source>
        <dbReference type="SAM" id="MobiDB-lite"/>
    </source>
</evidence>
<evidence type="ECO:0000313" key="11">
    <source>
        <dbReference type="Proteomes" id="UP000244248"/>
    </source>
</evidence>
<sequence length="140" mass="15613">MRALGRREHSAEQLRRKLESRGYDESTAAEAVGELSERGWQSDSRFAEMLIRSRVGQGYGRMYIEGDLRVAGVPDAEASAALEAADCDWTQAALDLHARKFGAAPKTMDERNKQYRYLAGRGFTSDQIRKAMKGVAPDED</sequence>
<dbReference type="HAMAP" id="MF_01114">
    <property type="entry name" value="RecX"/>
    <property type="match status" value="1"/>
</dbReference>
<proteinExistence type="inferred from homology"/>
<comment type="function">
    <text evidence="5">Modulates RecA activity.</text>
</comment>
<dbReference type="PANTHER" id="PTHR33602">
    <property type="entry name" value="REGULATORY PROTEIN RECX FAMILY PROTEIN"/>
    <property type="match status" value="1"/>
</dbReference>
<dbReference type="GO" id="GO:0005737">
    <property type="term" value="C:cytoplasm"/>
    <property type="evidence" value="ECO:0007669"/>
    <property type="project" value="UniProtKB-SubCell"/>
</dbReference>
<accession>A0A2T5MJX0</accession>
<feature type="compositionally biased region" description="Basic and acidic residues" evidence="6">
    <location>
        <begin position="1"/>
        <end position="24"/>
    </location>
</feature>
<feature type="region of interest" description="Disordered" evidence="6">
    <location>
        <begin position="1"/>
        <end position="27"/>
    </location>
</feature>
<comment type="caution">
    <text evidence="10">The sequence shown here is derived from an EMBL/GenBank/DDBJ whole genome shotgun (WGS) entry which is preliminary data.</text>
</comment>
<evidence type="ECO:0000256" key="2">
    <source>
        <dbReference type="ARBA" id="ARBA00009695"/>
    </source>
</evidence>
<dbReference type="InterPro" id="IPR053925">
    <property type="entry name" value="RecX_HTH_3rd"/>
</dbReference>
<dbReference type="Pfam" id="PF21981">
    <property type="entry name" value="RecX_HTH3"/>
    <property type="match status" value="1"/>
</dbReference>
<evidence type="ECO:0000259" key="7">
    <source>
        <dbReference type="Pfam" id="PF02631"/>
    </source>
</evidence>
<evidence type="ECO:0000256" key="4">
    <source>
        <dbReference type="ARBA" id="ARBA00022490"/>
    </source>
</evidence>
<comment type="similarity">
    <text evidence="2 5">Belongs to the RecX family.</text>
</comment>
<dbReference type="PANTHER" id="PTHR33602:SF1">
    <property type="entry name" value="REGULATORY PROTEIN RECX FAMILY PROTEIN"/>
    <property type="match status" value="1"/>
</dbReference>
<dbReference type="Pfam" id="PF02631">
    <property type="entry name" value="RecX_HTH2"/>
    <property type="match status" value="1"/>
</dbReference>
<name>A0A2T5MJX0_9GAMM</name>
<organism evidence="10 11">
    <name type="scientific">Stenotrophobium rhamnosiphilum</name>
    <dbReference type="NCBI Taxonomy" id="2029166"/>
    <lineage>
        <taxon>Bacteria</taxon>
        <taxon>Pseudomonadati</taxon>
        <taxon>Pseudomonadota</taxon>
        <taxon>Gammaproteobacteria</taxon>
        <taxon>Nevskiales</taxon>
        <taxon>Nevskiaceae</taxon>
        <taxon>Stenotrophobium</taxon>
    </lineage>
</organism>
<comment type="subcellular location">
    <subcellularLocation>
        <location evidence="1 5">Cytoplasm</location>
    </subcellularLocation>
</comment>
<keyword evidence="11" id="KW-1185">Reference proteome</keyword>
<dbReference type="InterPro" id="IPR053926">
    <property type="entry name" value="RecX_HTH_1st"/>
</dbReference>
<evidence type="ECO:0000256" key="1">
    <source>
        <dbReference type="ARBA" id="ARBA00004496"/>
    </source>
</evidence>
<gene>
    <name evidence="5" type="primary">recX</name>
    <name evidence="10" type="ORF">CJD38_01875</name>
</gene>
<dbReference type="OrthoDB" id="7066780at2"/>
<keyword evidence="4 5" id="KW-0963">Cytoplasm</keyword>
<dbReference type="InterPro" id="IPR053924">
    <property type="entry name" value="RecX_HTH_2nd"/>
</dbReference>
<evidence type="ECO:0000256" key="5">
    <source>
        <dbReference type="HAMAP-Rule" id="MF_01114"/>
    </source>
</evidence>
<dbReference type="AlphaFoldDB" id="A0A2T5MJX0"/>
<dbReference type="Proteomes" id="UP000244248">
    <property type="component" value="Unassembled WGS sequence"/>
</dbReference>
<reference evidence="10 11" key="1">
    <citation type="submission" date="2018-04" db="EMBL/GenBank/DDBJ databases">
        <title>Novel species isolated from glacier.</title>
        <authorList>
            <person name="Liu Q."/>
            <person name="Xin Y.-H."/>
        </authorList>
    </citation>
    <scope>NUCLEOTIDE SEQUENCE [LARGE SCALE GENOMIC DNA]</scope>
    <source>
        <strain evidence="10 11">GT1R17</strain>
    </source>
</reference>
<dbReference type="Gene3D" id="1.10.10.10">
    <property type="entry name" value="Winged helix-like DNA-binding domain superfamily/Winged helix DNA-binding domain"/>
    <property type="match status" value="3"/>
</dbReference>
<evidence type="ECO:0000259" key="8">
    <source>
        <dbReference type="Pfam" id="PF21981"/>
    </source>
</evidence>
<feature type="domain" description="RecX second three-helical" evidence="7">
    <location>
        <begin position="42"/>
        <end position="82"/>
    </location>
</feature>
<evidence type="ECO:0000313" key="10">
    <source>
        <dbReference type="EMBL" id="PTU32886.1"/>
    </source>
</evidence>
<dbReference type="Pfam" id="PF21982">
    <property type="entry name" value="RecX_HTH1"/>
    <property type="match status" value="1"/>
</dbReference>
<evidence type="ECO:0000259" key="9">
    <source>
        <dbReference type="Pfam" id="PF21982"/>
    </source>
</evidence>